<sequence>RQHTGHLHATALNHEAIYFAAIPQLMEGPDFDNKVPNPKLWI</sequence>
<evidence type="ECO:0000313" key="1">
    <source>
        <dbReference type="EMBL" id="CAG8554362.1"/>
    </source>
</evidence>
<accession>A0ACA9LWZ4</accession>
<dbReference type="Proteomes" id="UP000789366">
    <property type="component" value="Unassembled WGS sequence"/>
</dbReference>
<protein>
    <submittedName>
        <fullName evidence="1">13879_t:CDS:1</fullName>
    </submittedName>
</protein>
<proteinExistence type="predicted"/>
<keyword evidence="2" id="KW-1185">Reference proteome</keyword>
<organism evidence="1 2">
    <name type="scientific">Cetraspora pellucida</name>
    <dbReference type="NCBI Taxonomy" id="1433469"/>
    <lineage>
        <taxon>Eukaryota</taxon>
        <taxon>Fungi</taxon>
        <taxon>Fungi incertae sedis</taxon>
        <taxon>Mucoromycota</taxon>
        <taxon>Glomeromycotina</taxon>
        <taxon>Glomeromycetes</taxon>
        <taxon>Diversisporales</taxon>
        <taxon>Gigasporaceae</taxon>
        <taxon>Cetraspora</taxon>
    </lineage>
</organism>
<name>A0ACA9LWZ4_9GLOM</name>
<evidence type="ECO:0000313" key="2">
    <source>
        <dbReference type="Proteomes" id="UP000789366"/>
    </source>
</evidence>
<dbReference type="EMBL" id="CAJVPW010005401">
    <property type="protein sequence ID" value="CAG8554362.1"/>
    <property type="molecule type" value="Genomic_DNA"/>
</dbReference>
<reference evidence="1" key="1">
    <citation type="submission" date="2021-06" db="EMBL/GenBank/DDBJ databases">
        <authorList>
            <person name="Kallberg Y."/>
            <person name="Tangrot J."/>
            <person name="Rosling A."/>
        </authorList>
    </citation>
    <scope>NUCLEOTIDE SEQUENCE</scope>
    <source>
        <strain evidence="1">28 12/20/2015</strain>
    </source>
</reference>
<gene>
    <name evidence="1" type="ORF">SPELUC_LOCUS5337</name>
</gene>
<feature type="non-terminal residue" evidence="1">
    <location>
        <position position="1"/>
    </location>
</feature>
<comment type="caution">
    <text evidence="1">The sequence shown here is derived from an EMBL/GenBank/DDBJ whole genome shotgun (WGS) entry which is preliminary data.</text>
</comment>